<dbReference type="STRING" id="52838.A0A4S8K554"/>
<evidence type="ECO:0000256" key="2">
    <source>
        <dbReference type="ARBA" id="ARBA00022734"/>
    </source>
</evidence>
<feature type="domain" description="Jacalin-type lectin" evidence="4">
    <location>
        <begin position="54"/>
        <end position="191"/>
    </location>
</feature>
<dbReference type="FunFam" id="2.100.10.30:FF:000001">
    <property type="entry name" value="Jacalin-related lectin 33"/>
    <property type="match status" value="1"/>
</dbReference>
<dbReference type="Proteomes" id="UP000317650">
    <property type="component" value="Chromosome 8"/>
</dbReference>
<gene>
    <name evidence="5" type="ORF">C4D60_Mb08t19950</name>
</gene>
<dbReference type="SUPFAM" id="SSF51101">
    <property type="entry name" value="Mannose-binding lectins"/>
    <property type="match status" value="1"/>
</dbReference>
<reference evidence="5 6" key="1">
    <citation type="journal article" date="2019" name="Nat. Plants">
        <title>Genome sequencing of Musa balbisiana reveals subgenome evolution and function divergence in polyploid bananas.</title>
        <authorList>
            <person name="Yao X."/>
        </authorList>
    </citation>
    <scope>NUCLEOTIDE SEQUENCE [LARGE SCALE GENOMIC DNA]</scope>
    <source>
        <strain evidence="6">cv. DH-PKW</strain>
        <tissue evidence="5">Leaves</tissue>
    </source>
</reference>
<dbReference type="GO" id="GO:0030246">
    <property type="term" value="F:carbohydrate binding"/>
    <property type="evidence" value="ECO:0007669"/>
    <property type="project" value="UniProtKB-KW"/>
</dbReference>
<evidence type="ECO:0000259" key="4">
    <source>
        <dbReference type="PROSITE" id="PS51752"/>
    </source>
</evidence>
<dbReference type="Gene3D" id="2.100.10.30">
    <property type="entry name" value="Jacalin-like lectin domain"/>
    <property type="match status" value="1"/>
</dbReference>
<feature type="compositionally biased region" description="Basic and acidic residues" evidence="3">
    <location>
        <begin position="17"/>
        <end position="31"/>
    </location>
</feature>
<dbReference type="PROSITE" id="PS51752">
    <property type="entry name" value="JACALIN_LECTIN"/>
    <property type="match status" value="1"/>
</dbReference>
<proteinExistence type="inferred from homology"/>
<dbReference type="EMBL" id="PYDT01000002">
    <property type="protein sequence ID" value="THU69963.1"/>
    <property type="molecule type" value="Genomic_DNA"/>
</dbReference>
<dbReference type="CDD" id="cd09612">
    <property type="entry name" value="Jacalin"/>
    <property type="match status" value="1"/>
</dbReference>
<dbReference type="PANTHER" id="PTHR46506">
    <property type="entry name" value="OS05G0143600 PROTEIN"/>
    <property type="match status" value="1"/>
</dbReference>
<name>A0A4S8K554_MUSBA</name>
<dbReference type="AlphaFoldDB" id="A0A4S8K554"/>
<evidence type="ECO:0000313" key="6">
    <source>
        <dbReference type="Proteomes" id="UP000317650"/>
    </source>
</evidence>
<dbReference type="InterPro" id="IPR033734">
    <property type="entry name" value="Jacalin-like_lectin_dom_plant"/>
</dbReference>
<comment type="caution">
    <text evidence="5">The sequence shown here is derived from an EMBL/GenBank/DDBJ whole genome shotgun (WGS) entry which is preliminary data.</text>
</comment>
<keyword evidence="6" id="KW-1185">Reference proteome</keyword>
<comment type="similarity">
    <text evidence="1">Belongs to the jacalin lectin family.</text>
</comment>
<sequence>MVMGIIVDTYTPGCRSRSRDKYPHPFPEEGRASSSSSSSSSCAHTHPYLQMAGEIKVGQWGGNGGSAWDLGAAYRITNIKIRAGDAIDGIVITFTRNGLRDTESFGGSGGTLYEIPLQEDEYLVGVEGSVDTMWGITLVRNLTLRTNRKSYGPFGTSGGKPFSVPVASGKIIGFFGRAGALIDAIGVYLAPN</sequence>
<keyword evidence="2" id="KW-0430">Lectin</keyword>
<dbReference type="SMR" id="A0A4S8K554"/>
<evidence type="ECO:0000313" key="5">
    <source>
        <dbReference type="EMBL" id="THU69963.1"/>
    </source>
</evidence>
<protein>
    <recommendedName>
        <fullName evidence="4">Jacalin-type lectin domain-containing protein</fullName>
    </recommendedName>
</protein>
<dbReference type="InterPro" id="IPR001229">
    <property type="entry name" value="Jacalin-like_lectin_dom"/>
</dbReference>
<feature type="region of interest" description="Disordered" evidence="3">
    <location>
        <begin position="15"/>
        <end position="43"/>
    </location>
</feature>
<accession>A0A4S8K554</accession>
<dbReference type="Pfam" id="PF01419">
    <property type="entry name" value="Jacalin"/>
    <property type="match status" value="1"/>
</dbReference>
<organism evidence="5 6">
    <name type="scientific">Musa balbisiana</name>
    <name type="common">Banana</name>
    <dbReference type="NCBI Taxonomy" id="52838"/>
    <lineage>
        <taxon>Eukaryota</taxon>
        <taxon>Viridiplantae</taxon>
        <taxon>Streptophyta</taxon>
        <taxon>Embryophyta</taxon>
        <taxon>Tracheophyta</taxon>
        <taxon>Spermatophyta</taxon>
        <taxon>Magnoliopsida</taxon>
        <taxon>Liliopsida</taxon>
        <taxon>Zingiberales</taxon>
        <taxon>Musaceae</taxon>
        <taxon>Musa</taxon>
    </lineage>
</organism>
<dbReference type="InterPro" id="IPR036404">
    <property type="entry name" value="Jacalin-like_lectin_dom_sf"/>
</dbReference>
<evidence type="ECO:0000256" key="3">
    <source>
        <dbReference type="SAM" id="MobiDB-lite"/>
    </source>
</evidence>
<dbReference type="SMART" id="SM00915">
    <property type="entry name" value="Jacalin"/>
    <property type="match status" value="1"/>
</dbReference>
<evidence type="ECO:0000256" key="1">
    <source>
        <dbReference type="ARBA" id="ARBA00006568"/>
    </source>
</evidence>